<dbReference type="NCBIfam" id="TIGR02532">
    <property type="entry name" value="IV_pilin_GFxxxE"/>
    <property type="match status" value="1"/>
</dbReference>
<comment type="caution">
    <text evidence="2">The sequence shown here is derived from an EMBL/GenBank/DDBJ whole genome shotgun (WGS) entry which is preliminary data.</text>
</comment>
<dbReference type="Pfam" id="PF07963">
    <property type="entry name" value="N_methyl"/>
    <property type="match status" value="1"/>
</dbReference>
<keyword evidence="1" id="KW-0472">Membrane</keyword>
<feature type="transmembrane region" description="Helical" evidence="1">
    <location>
        <begin position="6"/>
        <end position="28"/>
    </location>
</feature>
<dbReference type="AlphaFoldDB" id="A0A9X2RK26"/>
<keyword evidence="1" id="KW-1133">Transmembrane helix</keyword>
<dbReference type="EMBL" id="JANIBC010000020">
    <property type="protein sequence ID" value="MCQ8186496.1"/>
    <property type="molecule type" value="Genomic_DNA"/>
</dbReference>
<reference evidence="2" key="1">
    <citation type="submission" date="2022-07" db="EMBL/GenBank/DDBJ databases">
        <title>Parvularcula maris sp. nov., an algicidal bacterium isolated from seawater.</title>
        <authorList>
            <person name="Li F."/>
        </authorList>
    </citation>
    <scope>NUCLEOTIDE SEQUENCE</scope>
    <source>
        <strain evidence="2">BGMRC 0090</strain>
    </source>
</reference>
<dbReference type="InterPro" id="IPR012902">
    <property type="entry name" value="N_methyl_site"/>
</dbReference>
<keyword evidence="1" id="KW-0812">Transmembrane</keyword>
<protein>
    <submittedName>
        <fullName evidence="2">Prepilin-type N-terminal cleavage/methylation domain-containing protein</fullName>
    </submittedName>
</protein>
<sequence length="214" mass="22530">MADARGLTLVEMLVSLVLVSMIAVLITAQLRLQARALSGAALAGERLDVAMVAGTIPGRLLSSAVPLTVKEGGRETVVFEGSADRVTFATIAYAPPIDGALTVYELSIAEGEGGDTLQIARSSLTSYLETGDAEAEGVYSQVAPLPDGMRFAFMAPGGEITDRWEGEVTLPRGVLLCSDCEGGEVPMLSAVMPPREPLCLNLEDGTRCVLERFQ</sequence>
<dbReference type="PROSITE" id="PS00409">
    <property type="entry name" value="PROKAR_NTER_METHYL"/>
    <property type="match status" value="1"/>
</dbReference>
<evidence type="ECO:0000313" key="3">
    <source>
        <dbReference type="Proteomes" id="UP001142610"/>
    </source>
</evidence>
<organism evidence="2 3">
    <name type="scientific">Parvularcula maris</name>
    <dbReference type="NCBI Taxonomy" id="2965077"/>
    <lineage>
        <taxon>Bacteria</taxon>
        <taxon>Pseudomonadati</taxon>
        <taxon>Pseudomonadota</taxon>
        <taxon>Alphaproteobacteria</taxon>
        <taxon>Parvularculales</taxon>
        <taxon>Parvularculaceae</taxon>
        <taxon>Parvularcula</taxon>
    </lineage>
</organism>
<dbReference type="RefSeq" id="WP_256620421.1">
    <property type="nucleotide sequence ID" value="NZ_JANIBC010000020.1"/>
</dbReference>
<name>A0A9X2RK26_9PROT</name>
<evidence type="ECO:0000313" key="2">
    <source>
        <dbReference type="EMBL" id="MCQ8186496.1"/>
    </source>
</evidence>
<gene>
    <name evidence="2" type="ORF">NOG11_14025</name>
</gene>
<proteinExistence type="predicted"/>
<accession>A0A9X2RK26</accession>
<dbReference type="Proteomes" id="UP001142610">
    <property type="component" value="Unassembled WGS sequence"/>
</dbReference>
<keyword evidence="3" id="KW-1185">Reference proteome</keyword>
<evidence type="ECO:0000256" key="1">
    <source>
        <dbReference type="SAM" id="Phobius"/>
    </source>
</evidence>